<dbReference type="EMBL" id="ADBL01001136">
    <property type="status" value="NOT_ANNOTATED_CDS"/>
    <property type="molecule type" value="Genomic_DNA"/>
</dbReference>
<reference evidence="3" key="5">
    <citation type="submission" date="2015-06" db="UniProtKB">
        <authorList>
            <consortium name="EnsemblFungi"/>
        </authorList>
    </citation>
    <scope>IDENTIFICATION</scope>
    <source>
        <strain evidence="3">ATCC 64411</strain>
    </source>
</reference>
<evidence type="ECO:0000313" key="2">
    <source>
        <dbReference type="EMBL" id="KLU85832.1"/>
    </source>
</evidence>
<keyword evidence="4" id="KW-1185">Reference proteome</keyword>
<dbReference type="Proteomes" id="UP000011715">
    <property type="component" value="Unassembled WGS sequence"/>
</dbReference>
<dbReference type="VEuPathDB" id="FungiDB:MAPG_04852"/>
<name>A0A0C4DXU5_MAGP6</name>
<dbReference type="EnsemblFungi" id="MAPG_04852T0">
    <property type="protein sequence ID" value="MAPG_04852T0"/>
    <property type="gene ID" value="MAPG_04852"/>
</dbReference>
<feature type="compositionally biased region" description="Pro residues" evidence="1">
    <location>
        <begin position="37"/>
        <end position="46"/>
    </location>
</feature>
<reference evidence="4" key="1">
    <citation type="submission" date="2010-05" db="EMBL/GenBank/DDBJ databases">
        <title>The genome sequence of Magnaporthe poae strain ATCC 64411.</title>
        <authorList>
            <person name="Ma L.-J."/>
            <person name="Dead R."/>
            <person name="Young S."/>
            <person name="Zeng Q."/>
            <person name="Koehrsen M."/>
            <person name="Alvarado L."/>
            <person name="Berlin A."/>
            <person name="Chapman S.B."/>
            <person name="Chen Z."/>
            <person name="Freedman E."/>
            <person name="Gellesch M."/>
            <person name="Goldberg J."/>
            <person name="Griggs A."/>
            <person name="Gujja S."/>
            <person name="Heilman E.R."/>
            <person name="Heiman D."/>
            <person name="Hepburn T."/>
            <person name="Howarth C."/>
            <person name="Jen D."/>
            <person name="Larson L."/>
            <person name="Mehta T."/>
            <person name="Neiman D."/>
            <person name="Pearson M."/>
            <person name="Roberts A."/>
            <person name="Saif S."/>
            <person name="Shea T."/>
            <person name="Shenoy N."/>
            <person name="Sisk P."/>
            <person name="Stolte C."/>
            <person name="Sykes S."/>
            <person name="Walk T."/>
            <person name="White J."/>
            <person name="Yandava C."/>
            <person name="Haas B."/>
            <person name="Nusbaum C."/>
            <person name="Birren B."/>
        </authorList>
    </citation>
    <scope>NUCLEOTIDE SEQUENCE [LARGE SCALE GENOMIC DNA]</scope>
    <source>
        <strain evidence="4">ATCC 64411 / 73-15</strain>
    </source>
</reference>
<gene>
    <name evidence="2" type="ORF">MAPG_04852</name>
</gene>
<sequence length="154" mass="17009">MGRIYATASAPSPPPTPRRPRRRFTPRKQATSFSNRNPPPSSPLQPPANRHHNHPAAYAARQPTDERDWLVALLGVTRTVQERVVGAQFTGDHGGRRYDESALVAPARGNRGQRDGETMKEEERATCRGWLRTAWTGCRGIGSPSVGDCRTQDA</sequence>
<protein>
    <submittedName>
        <fullName evidence="2 3">Uncharacterized protein</fullName>
    </submittedName>
</protein>
<reference evidence="3" key="4">
    <citation type="journal article" date="2015" name="G3 (Bethesda)">
        <title>Genome sequences of three phytopathogenic species of the Magnaporthaceae family of fungi.</title>
        <authorList>
            <person name="Okagaki L.H."/>
            <person name="Nunes C.C."/>
            <person name="Sailsbery J."/>
            <person name="Clay B."/>
            <person name="Brown D."/>
            <person name="John T."/>
            <person name="Oh Y."/>
            <person name="Young N."/>
            <person name="Fitzgerald M."/>
            <person name="Haas B.J."/>
            <person name="Zeng Q."/>
            <person name="Young S."/>
            <person name="Adiconis X."/>
            <person name="Fan L."/>
            <person name="Levin J.Z."/>
            <person name="Mitchell T.K."/>
            <person name="Okubara P.A."/>
            <person name="Farman M.L."/>
            <person name="Kohn L.M."/>
            <person name="Birren B."/>
            <person name="Ma L.-J."/>
            <person name="Dean R.A."/>
        </authorList>
    </citation>
    <scope>NUCLEOTIDE SEQUENCE</scope>
    <source>
        <strain evidence="3">ATCC 64411 / 73-15</strain>
    </source>
</reference>
<reference evidence="2" key="2">
    <citation type="submission" date="2010-05" db="EMBL/GenBank/DDBJ databases">
        <title>The Genome Sequence of Magnaporthe poae strain ATCC 64411.</title>
        <authorList>
            <consortium name="The Broad Institute Genome Sequencing Platform"/>
            <consortium name="Broad Institute Genome Sequencing Center for Infectious Disease"/>
            <person name="Ma L.-J."/>
            <person name="Dead R."/>
            <person name="Young S."/>
            <person name="Zeng Q."/>
            <person name="Koehrsen M."/>
            <person name="Alvarado L."/>
            <person name="Berlin A."/>
            <person name="Chapman S.B."/>
            <person name="Chen Z."/>
            <person name="Freedman E."/>
            <person name="Gellesch M."/>
            <person name="Goldberg J."/>
            <person name="Griggs A."/>
            <person name="Gujja S."/>
            <person name="Heilman E.R."/>
            <person name="Heiman D."/>
            <person name="Hepburn T."/>
            <person name="Howarth C."/>
            <person name="Jen D."/>
            <person name="Larson L."/>
            <person name="Mehta T."/>
            <person name="Neiman D."/>
            <person name="Pearson M."/>
            <person name="Roberts A."/>
            <person name="Saif S."/>
            <person name="Shea T."/>
            <person name="Shenoy N."/>
            <person name="Sisk P."/>
            <person name="Stolte C."/>
            <person name="Sykes S."/>
            <person name="Walk T."/>
            <person name="White J."/>
            <person name="Yandava C."/>
            <person name="Haas B."/>
            <person name="Nusbaum C."/>
            <person name="Birren B."/>
        </authorList>
    </citation>
    <scope>NUCLEOTIDE SEQUENCE</scope>
    <source>
        <strain evidence="2">ATCC 64411</strain>
    </source>
</reference>
<organism evidence="3 4">
    <name type="scientific">Magnaporthiopsis poae (strain ATCC 64411 / 73-15)</name>
    <name type="common">Kentucky bluegrass fungus</name>
    <name type="synonym">Magnaporthe poae</name>
    <dbReference type="NCBI Taxonomy" id="644358"/>
    <lineage>
        <taxon>Eukaryota</taxon>
        <taxon>Fungi</taxon>
        <taxon>Dikarya</taxon>
        <taxon>Ascomycota</taxon>
        <taxon>Pezizomycotina</taxon>
        <taxon>Sordariomycetes</taxon>
        <taxon>Sordariomycetidae</taxon>
        <taxon>Magnaporthales</taxon>
        <taxon>Magnaporthaceae</taxon>
        <taxon>Magnaporthiopsis</taxon>
    </lineage>
</organism>
<accession>A0A0C4DXU5</accession>
<evidence type="ECO:0000313" key="3">
    <source>
        <dbReference type="EnsemblFungi" id="MAPG_04852T0"/>
    </source>
</evidence>
<dbReference type="EMBL" id="GL876969">
    <property type="protein sequence ID" value="KLU85832.1"/>
    <property type="molecule type" value="Genomic_DNA"/>
</dbReference>
<proteinExistence type="predicted"/>
<evidence type="ECO:0000256" key="1">
    <source>
        <dbReference type="SAM" id="MobiDB-lite"/>
    </source>
</evidence>
<evidence type="ECO:0000313" key="4">
    <source>
        <dbReference type="Proteomes" id="UP000011715"/>
    </source>
</evidence>
<feature type="compositionally biased region" description="Low complexity" evidence="1">
    <location>
        <begin position="1"/>
        <end position="10"/>
    </location>
</feature>
<feature type="region of interest" description="Disordered" evidence="1">
    <location>
        <begin position="1"/>
        <end position="64"/>
    </location>
</feature>
<reference evidence="2" key="3">
    <citation type="submission" date="2011-03" db="EMBL/GenBank/DDBJ databases">
        <title>Annotation of Magnaporthe poae ATCC 64411.</title>
        <authorList>
            <person name="Ma L.-J."/>
            <person name="Dead R."/>
            <person name="Young S.K."/>
            <person name="Zeng Q."/>
            <person name="Gargeya S."/>
            <person name="Fitzgerald M."/>
            <person name="Haas B."/>
            <person name="Abouelleil A."/>
            <person name="Alvarado L."/>
            <person name="Arachchi H.M."/>
            <person name="Berlin A."/>
            <person name="Brown A."/>
            <person name="Chapman S.B."/>
            <person name="Chen Z."/>
            <person name="Dunbar C."/>
            <person name="Freedman E."/>
            <person name="Gearin G."/>
            <person name="Gellesch M."/>
            <person name="Goldberg J."/>
            <person name="Griggs A."/>
            <person name="Gujja S."/>
            <person name="Heiman D."/>
            <person name="Howarth C."/>
            <person name="Larson L."/>
            <person name="Lui A."/>
            <person name="MacDonald P.J.P."/>
            <person name="Mehta T."/>
            <person name="Montmayeur A."/>
            <person name="Murphy C."/>
            <person name="Neiman D."/>
            <person name="Pearson M."/>
            <person name="Priest M."/>
            <person name="Roberts A."/>
            <person name="Saif S."/>
            <person name="Shea T."/>
            <person name="Shenoy N."/>
            <person name="Sisk P."/>
            <person name="Stolte C."/>
            <person name="Sykes S."/>
            <person name="Yandava C."/>
            <person name="Wortman J."/>
            <person name="Nusbaum C."/>
            <person name="Birren B."/>
        </authorList>
    </citation>
    <scope>NUCLEOTIDE SEQUENCE</scope>
    <source>
        <strain evidence="2">ATCC 64411</strain>
    </source>
</reference>
<dbReference type="AlphaFoldDB" id="A0A0C4DXU5"/>